<evidence type="ECO:0000313" key="2">
    <source>
        <dbReference type="Proteomes" id="UP000596929"/>
    </source>
</evidence>
<protein>
    <submittedName>
        <fullName evidence="1">Nucleoid-associated protein</fullName>
    </submittedName>
</protein>
<organism evidence="1 2">
    <name type="scientific">Clostridium hominis</name>
    <dbReference type="NCBI Taxonomy" id="2763036"/>
    <lineage>
        <taxon>Bacteria</taxon>
        <taxon>Bacillati</taxon>
        <taxon>Bacillota</taxon>
        <taxon>Clostridia</taxon>
        <taxon>Eubacteriales</taxon>
        <taxon>Clostridiaceae</taxon>
        <taxon>Clostridium</taxon>
    </lineage>
</organism>
<comment type="caution">
    <text evidence="1">The sequence shown here is derived from an EMBL/GenBank/DDBJ whole genome shotgun (WGS) entry which is preliminary data.</text>
</comment>
<dbReference type="EMBL" id="JACOOO010000004">
    <property type="protein sequence ID" value="MBC5627877.1"/>
    <property type="molecule type" value="Genomic_DNA"/>
</dbReference>
<reference evidence="1 2" key="1">
    <citation type="submission" date="2020-08" db="EMBL/GenBank/DDBJ databases">
        <title>Genome public.</title>
        <authorList>
            <person name="Liu C."/>
            <person name="Sun Q."/>
        </authorList>
    </citation>
    <scope>NUCLEOTIDE SEQUENCE [LARGE SCALE GENOMIC DNA]</scope>
    <source>
        <strain evidence="1 2">NSJ-6</strain>
    </source>
</reference>
<name>A0ABR7D973_9CLOT</name>
<dbReference type="Proteomes" id="UP000596929">
    <property type="component" value="Unassembled WGS sequence"/>
</dbReference>
<proteinExistence type="predicted"/>
<dbReference type="Pfam" id="PF04245">
    <property type="entry name" value="NA37"/>
    <property type="match status" value="1"/>
</dbReference>
<sequence>MGRIIFEKVIVHSLDNKTNNKKLSDFELEDYSRIEPQLARHIQRSEKHDNRKIAFFTGKTNIVKDACEKIFKNDDAFVNESQTIAEHLFRCMTGNASPANLILCKYSEEGIKKIALLKMDFNEIFTPIEKVVDGKLKIELEAIDKSLPSKNEKLQKCVFISENIFLKDIEEEHILLLDKQRGKEVSEFFSKAFLSCELKNTNNQNFGVFIHEFTSYINDEYKDNPQVKSQLFKKFKEVLINCKGQDINVPDFLGEIFTDEGIKDKALEKIGEKENFDFEFNVDPEYLNGRFQKVRYVTNSGITIVGEGDVFESDNFEIIDKNEDGNVDIIIRNVKYDVLDN</sequence>
<dbReference type="InterPro" id="IPR007358">
    <property type="entry name" value="Nucleoid_associated_NdpA"/>
</dbReference>
<gene>
    <name evidence="1" type="ORF">H8S20_03120</name>
</gene>
<keyword evidence="2" id="KW-1185">Reference proteome</keyword>
<dbReference type="RefSeq" id="WP_186859263.1">
    <property type="nucleotide sequence ID" value="NZ_JACOOO010000004.1"/>
</dbReference>
<accession>A0ABR7D973</accession>
<evidence type="ECO:0000313" key="1">
    <source>
        <dbReference type="EMBL" id="MBC5627877.1"/>
    </source>
</evidence>